<evidence type="ECO:0000256" key="3">
    <source>
        <dbReference type="PROSITE-ProRule" id="PRU00284"/>
    </source>
</evidence>
<accession>A0ABU2GAP9</accession>
<dbReference type="PRINTS" id="PR00260">
    <property type="entry name" value="CHEMTRNSDUCR"/>
</dbReference>
<evidence type="ECO:0000256" key="2">
    <source>
        <dbReference type="ARBA" id="ARBA00029447"/>
    </source>
</evidence>
<proteinExistence type="inferred from homology"/>
<dbReference type="InterPro" id="IPR004090">
    <property type="entry name" value="Chemotax_Me-accpt_rcpt"/>
</dbReference>
<organism evidence="9 10">
    <name type="scientific">Halogeometricum salsisoli</name>
    <dbReference type="NCBI Taxonomy" id="2950536"/>
    <lineage>
        <taxon>Archaea</taxon>
        <taxon>Methanobacteriati</taxon>
        <taxon>Methanobacteriota</taxon>
        <taxon>Stenosarchaea group</taxon>
        <taxon>Halobacteria</taxon>
        <taxon>Halobacteriales</taxon>
        <taxon>Haloferacaceae</taxon>
        <taxon>Halogeometricum</taxon>
    </lineage>
</organism>
<dbReference type="InterPro" id="IPR004089">
    <property type="entry name" value="MCPsignal_dom"/>
</dbReference>
<feature type="domain" description="HAMP" evidence="8">
    <location>
        <begin position="173"/>
        <end position="229"/>
    </location>
</feature>
<dbReference type="PROSITE" id="PS50111">
    <property type="entry name" value="CHEMOTAXIS_TRANSDUC_2"/>
    <property type="match status" value="1"/>
</dbReference>
<evidence type="ECO:0000313" key="10">
    <source>
        <dbReference type="Proteomes" id="UP001257060"/>
    </source>
</evidence>
<keyword evidence="10" id="KW-1185">Reference proteome</keyword>
<dbReference type="SUPFAM" id="SSF55785">
    <property type="entry name" value="PYP-like sensor domain (PAS domain)"/>
    <property type="match status" value="1"/>
</dbReference>
<dbReference type="PANTHER" id="PTHR32089:SF112">
    <property type="entry name" value="LYSOZYME-LIKE PROTEIN-RELATED"/>
    <property type="match status" value="1"/>
</dbReference>
<dbReference type="InterPro" id="IPR003660">
    <property type="entry name" value="HAMP_dom"/>
</dbReference>
<evidence type="ECO:0000259" key="8">
    <source>
        <dbReference type="PROSITE" id="PS50885"/>
    </source>
</evidence>
<evidence type="ECO:0000256" key="4">
    <source>
        <dbReference type="SAM" id="Coils"/>
    </source>
</evidence>
<keyword evidence="4" id="KW-0175">Coiled coil</keyword>
<evidence type="ECO:0000313" key="9">
    <source>
        <dbReference type="EMBL" id="MDS0297824.1"/>
    </source>
</evidence>
<dbReference type="PROSITE" id="PS50885">
    <property type="entry name" value="HAMP"/>
    <property type="match status" value="1"/>
</dbReference>
<dbReference type="EMBL" id="JAMQOP010000001">
    <property type="protein sequence ID" value="MDS0297824.1"/>
    <property type="molecule type" value="Genomic_DNA"/>
</dbReference>
<dbReference type="RefSeq" id="WP_310922653.1">
    <property type="nucleotide sequence ID" value="NZ_JAMQOP010000001.1"/>
</dbReference>
<comment type="caution">
    <text evidence="9">The sequence shown here is derived from an EMBL/GenBank/DDBJ whole genome shotgun (WGS) entry which is preliminary data.</text>
</comment>
<sequence>MSNSLLTRLSDALSVGGGDPRSDGGTGTDASGTVTGVARSLTSTQLLEGIGAPTFVLDAEGTVVAWNRQLAALTAVPASDALGSRHASEAFYPDGRRAKTLADKVLEAPTDADEVFDVPATGDGGFEDRSTMVTGDGVERHIRFVARPVFERSELVAVVETIYDRTDVVARERASMRLVEELLATVGALADGDLSARIEFEGDGHLPETTLCVVPEFNAMAERFERLADEVDETAVRLGEAIERAANAATRIDDNVADQADLLDSGAGEMEDLSATMEEIAATSDEVAASAAQAQTAAEDARGAGESVRAATDSVVEISADLLDTVAELQERMEAIEAVVEVIAEVADRTNLLALNANIEAARAGEAGSGFAVVADEVKQLANQTHEHTEDIARSIAEIREQADETVDASAQSHEQIQVASGEISDVLIALDEIAEATGTGADGIAEVARATDGQAENIEEVTTTIQSAQSHAFDARDASSEITDATADQTVALGELTDRVARLCGGDVSASFDAEAFGAETFDADAPGPGARSDLEAPARSEATRPTGGD</sequence>
<dbReference type="PROSITE" id="PS50112">
    <property type="entry name" value="PAS"/>
    <property type="match status" value="1"/>
</dbReference>
<dbReference type="Gene3D" id="1.10.287.950">
    <property type="entry name" value="Methyl-accepting chemotaxis protein"/>
    <property type="match status" value="1"/>
</dbReference>
<dbReference type="SMART" id="SM00283">
    <property type="entry name" value="MA"/>
    <property type="match status" value="1"/>
</dbReference>
<feature type="compositionally biased region" description="Gly residues" evidence="5">
    <location>
        <begin position="15"/>
        <end position="27"/>
    </location>
</feature>
<dbReference type="SMART" id="SM00304">
    <property type="entry name" value="HAMP"/>
    <property type="match status" value="1"/>
</dbReference>
<keyword evidence="1 3" id="KW-0807">Transducer</keyword>
<feature type="compositionally biased region" description="Basic and acidic residues" evidence="5">
    <location>
        <begin position="534"/>
        <end position="544"/>
    </location>
</feature>
<dbReference type="Pfam" id="PF08448">
    <property type="entry name" value="PAS_4"/>
    <property type="match status" value="1"/>
</dbReference>
<comment type="similarity">
    <text evidence="2">Belongs to the methyl-accepting chemotaxis (MCP) protein family.</text>
</comment>
<feature type="coiled-coil region" evidence="4">
    <location>
        <begin position="319"/>
        <end position="346"/>
    </location>
</feature>
<feature type="region of interest" description="Disordered" evidence="5">
    <location>
        <begin position="521"/>
        <end position="551"/>
    </location>
</feature>
<reference evidence="9 10" key="1">
    <citation type="submission" date="2022-06" db="EMBL/GenBank/DDBJ databases">
        <title>Halogeometricum sp. a new haloarchaeum isolate from saline soil.</title>
        <authorList>
            <person name="Strakova D."/>
            <person name="Galisteo C."/>
            <person name="Sanchez-Porro C."/>
            <person name="Ventosa A."/>
        </authorList>
    </citation>
    <scope>NUCLEOTIDE SEQUENCE [LARGE SCALE GENOMIC DNA]</scope>
    <source>
        <strain evidence="9 10">S1BR25-6</strain>
    </source>
</reference>
<evidence type="ECO:0000259" key="6">
    <source>
        <dbReference type="PROSITE" id="PS50111"/>
    </source>
</evidence>
<gene>
    <name evidence="9" type="ORF">NDI76_03635</name>
</gene>
<feature type="domain" description="Methyl-accepting transducer" evidence="6">
    <location>
        <begin position="234"/>
        <end position="470"/>
    </location>
</feature>
<dbReference type="PANTHER" id="PTHR32089">
    <property type="entry name" value="METHYL-ACCEPTING CHEMOTAXIS PROTEIN MCPB"/>
    <property type="match status" value="1"/>
</dbReference>
<name>A0ABU2GAP9_9EURY</name>
<evidence type="ECO:0000256" key="1">
    <source>
        <dbReference type="ARBA" id="ARBA00023224"/>
    </source>
</evidence>
<dbReference type="InterPro" id="IPR035965">
    <property type="entry name" value="PAS-like_dom_sf"/>
</dbReference>
<dbReference type="SUPFAM" id="SSF58104">
    <property type="entry name" value="Methyl-accepting chemotaxis protein (MCP) signaling domain"/>
    <property type="match status" value="1"/>
</dbReference>
<evidence type="ECO:0000259" key="7">
    <source>
        <dbReference type="PROSITE" id="PS50112"/>
    </source>
</evidence>
<feature type="region of interest" description="Disordered" evidence="5">
    <location>
        <begin position="12"/>
        <end position="33"/>
    </location>
</feature>
<feature type="domain" description="PAS" evidence="7">
    <location>
        <begin position="45"/>
        <end position="94"/>
    </location>
</feature>
<protein>
    <submittedName>
        <fullName evidence="9">Methyl-accepting chemotaxis protein</fullName>
    </submittedName>
</protein>
<dbReference type="InterPro" id="IPR000014">
    <property type="entry name" value="PAS"/>
</dbReference>
<dbReference type="Pfam" id="PF00015">
    <property type="entry name" value="MCPsignal"/>
    <property type="match status" value="1"/>
</dbReference>
<dbReference type="InterPro" id="IPR013656">
    <property type="entry name" value="PAS_4"/>
</dbReference>
<dbReference type="Proteomes" id="UP001257060">
    <property type="component" value="Unassembled WGS sequence"/>
</dbReference>
<dbReference type="Gene3D" id="3.30.450.20">
    <property type="entry name" value="PAS domain"/>
    <property type="match status" value="1"/>
</dbReference>
<evidence type="ECO:0000256" key="5">
    <source>
        <dbReference type="SAM" id="MobiDB-lite"/>
    </source>
</evidence>